<dbReference type="AlphaFoldDB" id="A0A834TWW7"/>
<dbReference type="EMBL" id="JAAIUW010000005">
    <property type="protein sequence ID" value="KAF7829464.1"/>
    <property type="molecule type" value="Genomic_DNA"/>
</dbReference>
<accession>A0A834TWW7</accession>
<sequence length="159" mass="18333">MRWEKVKEWDGKDVMEWNVKTTDLKRVKRELPPMTPSHDQELAGYNKCRLMGNGFVVSIEKAQQIVTLNTTLKISKKKQEEKGWWVWSYIAAHIDLVIADQVKHHNHSLTHSSLRLGIIVSVFPFSPTSITKVCDSLRGKRFEIGVVFDAMHLVIFISC</sequence>
<evidence type="ECO:0000313" key="1">
    <source>
        <dbReference type="EMBL" id="KAF7829464.1"/>
    </source>
</evidence>
<proteinExistence type="predicted"/>
<reference evidence="1" key="1">
    <citation type="submission" date="2020-09" db="EMBL/GenBank/DDBJ databases">
        <title>Genome-Enabled Discovery of Anthraquinone Biosynthesis in Senna tora.</title>
        <authorList>
            <person name="Kang S.-H."/>
            <person name="Pandey R.P."/>
            <person name="Lee C.-M."/>
            <person name="Sim J.-S."/>
            <person name="Jeong J.-T."/>
            <person name="Choi B.-S."/>
            <person name="Jung M."/>
            <person name="Ginzburg D."/>
            <person name="Zhao K."/>
            <person name="Won S.Y."/>
            <person name="Oh T.-J."/>
            <person name="Yu Y."/>
            <person name="Kim N.-H."/>
            <person name="Lee O.R."/>
            <person name="Lee T.-H."/>
            <person name="Bashyal P."/>
            <person name="Kim T.-S."/>
            <person name="Lee W.-H."/>
            <person name="Kawkins C."/>
            <person name="Kim C.-K."/>
            <person name="Kim J.S."/>
            <person name="Ahn B.O."/>
            <person name="Rhee S.Y."/>
            <person name="Sohng J.K."/>
        </authorList>
    </citation>
    <scope>NUCLEOTIDE SEQUENCE</scope>
    <source>
        <tissue evidence="1">Leaf</tissue>
    </source>
</reference>
<gene>
    <name evidence="1" type="ORF">G2W53_011797</name>
</gene>
<name>A0A834TWW7_9FABA</name>
<organism evidence="1 2">
    <name type="scientific">Senna tora</name>
    <dbReference type="NCBI Taxonomy" id="362788"/>
    <lineage>
        <taxon>Eukaryota</taxon>
        <taxon>Viridiplantae</taxon>
        <taxon>Streptophyta</taxon>
        <taxon>Embryophyta</taxon>
        <taxon>Tracheophyta</taxon>
        <taxon>Spermatophyta</taxon>
        <taxon>Magnoliopsida</taxon>
        <taxon>eudicotyledons</taxon>
        <taxon>Gunneridae</taxon>
        <taxon>Pentapetalae</taxon>
        <taxon>rosids</taxon>
        <taxon>fabids</taxon>
        <taxon>Fabales</taxon>
        <taxon>Fabaceae</taxon>
        <taxon>Caesalpinioideae</taxon>
        <taxon>Cassia clade</taxon>
        <taxon>Senna</taxon>
    </lineage>
</organism>
<keyword evidence="2" id="KW-1185">Reference proteome</keyword>
<protein>
    <submittedName>
        <fullName evidence="1">Uncharacterized protein</fullName>
    </submittedName>
</protein>
<dbReference type="Proteomes" id="UP000634136">
    <property type="component" value="Unassembled WGS sequence"/>
</dbReference>
<evidence type="ECO:0000313" key="2">
    <source>
        <dbReference type="Proteomes" id="UP000634136"/>
    </source>
</evidence>
<comment type="caution">
    <text evidence="1">The sequence shown here is derived from an EMBL/GenBank/DDBJ whole genome shotgun (WGS) entry which is preliminary data.</text>
</comment>